<dbReference type="GO" id="GO:0005524">
    <property type="term" value="F:ATP binding"/>
    <property type="evidence" value="ECO:0007669"/>
    <property type="project" value="UniProtKB-KW"/>
</dbReference>
<evidence type="ECO:0000259" key="6">
    <source>
        <dbReference type="PROSITE" id="PS50109"/>
    </source>
</evidence>
<keyword evidence="9" id="KW-1185">Reference proteome</keyword>
<dbReference type="SUPFAM" id="SSF55874">
    <property type="entry name" value="ATPase domain of HSP90 chaperone/DNA topoisomerase II/histidine kinase"/>
    <property type="match status" value="1"/>
</dbReference>
<dbReference type="EC" id="2.7.13.3" evidence="2"/>
<feature type="domain" description="Response regulatory" evidence="7">
    <location>
        <begin position="522"/>
        <end position="640"/>
    </location>
</feature>
<dbReference type="Pfam" id="PF02518">
    <property type="entry name" value="HATPase_c"/>
    <property type="match status" value="1"/>
</dbReference>
<proteinExistence type="predicted"/>
<dbReference type="InterPro" id="IPR025847">
    <property type="entry name" value="MEDS_domain"/>
</dbReference>
<dbReference type="Gene3D" id="3.30.565.10">
    <property type="entry name" value="Histidine kinase-like ATPase, C-terminal domain"/>
    <property type="match status" value="1"/>
</dbReference>
<organism evidence="8 9">
    <name type="scientific">Pendulispora albinea</name>
    <dbReference type="NCBI Taxonomy" id="2741071"/>
    <lineage>
        <taxon>Bacteria</taxon>
        <taxon>Pseudomonadati</taxon>
        <taxon>Myxococcota</taxon>
        <taxon>Myxococcia</taxon>
        <taxon>Myxococcales</taxon>
        <taxon>Sorangiineae</taxon>
        <taxon>Pendulisporaceae</taxon>
        <taxon>Pendulispora</taxon>
    </lineage>
</organism>
<evidence type="ECO:0000256" key="4">
    <source>
        <dbReference type="PROSITE-ProRule" id="PRU00169"/>
    </source>
</evidence>
<dbReference type="SMART" id="SM00388">
    <property type="entry name" value="HisKA"/>
    <property type="match status" value="1"/>
</dbReference>
<dbReference type="CDD" id="cd00082">
    <property type="entry name" value="HisKA"/>
    <property type="match status" value="1"/>
</dbReference>
<dbReference type="InterPro" id="IPR036890">
    <property type="entry name" value="HATPase_C_sf"/>
</dbReference>
<comment type="catalytic activity">
    <reaction evidence="1">
        <text>ATP + protein L-histidine = ADP + protein N-phospho-L-histidine.</text>
        <dbReference type="EC" id="2.7.13.3"/>
    </reaction>
</comment>
<dbReference type="SMART" id="SM00387">
    <property type="entry name" value="HATPase_c"/>
    <property type="match status" value="1"/>
</dbReference>
<keyword evidence="8" id="KW-0067">ATP-binding</keyword>
<dbReference type="PANTHER" id="PTHR43547">
    <property type="entry name" value="TWO-COMPONENT HISTIDINE KINASE"/>
    <property type="match status" value="1"/>
</dbReference>
<dbReference type="RefSeq" id="WP_394825357.1">
    <property type="nucleotide sequence ID" value="NZ_CP089984.1"/>
</dbReference>
<dbReference type="EMBL" id="CP089984">
    <property type="protein sequence ID" value="WXB15723.1"/>
    <property type="molecule type" value="Genomic_DNA"/>
</dbReference>
<evidence type="ECO:0000259" key="7">
    <source>
        <dbReference type="PROSITE" id="PS50110"/>
    </source>
</evidence>
<dbReference type="Pfam" id="PF14417">
    <property type="entry name" value="MEDS"/>
    <property type="match status" value="1"/>
</dbReference>
<dbReference type="SUPFAM" id="SSF47384">
    <property type="entry name" value="Homodimeric domain of signal transducing histidine kinase"/>
    <property type="match status" value="1"/>
</dbReference>
<keyword evidence="3 4" id="KW-0597">Phosphoprotein</keyword>
<dbReference type="SMART" id="SM00448">
    <property type="entry name" value="REC"/>
    <property type="match status" value="1"/>
</dbReference>
<dbReference type="SUPFAM" id="SSF52172">
    <property type="entry name" value="CheY-like"/>
    <property type="match status" value="1"/>
</dbReference>
<dbReference type="PROSITE" id="PS50110">
    <property type="entry name" value="RESPONSE_REGULATORY"/>
    <property type="match status" value="1"/>
</dbReference>
<evidence type="ECO:0000256" key="1">
    <source>
        <dbReference type="ARBA" id="ARBA00000085"/>
    </source>
</evidence>
<keyword evidence="8" id="KW-0547">Nucleotide-binding</keyword>
<feature type="region of interest" description="Disordered" evidence="5">
    <location>
        <begin position="489"/>
        <end position="512"/>
    </location>
</feature>
<evidence type="ECO:0000256" key="3">
    <source>
        <dbReference type="ARBA" id="ARBA00022553"/>
    </source>
</evidence>
<feature type="modified residue" description="4-aspartylphosphate" evidence="4">
    <location>
        <position position="571"/>
    </location>
</feature>
<dbReference type="PROSITE" id="PS50109">
    <property type="entry name" value="HIS_KIN"/>
    <property type="match status" value="1"/>
</dbReference>
<dbReference type="Gene3D" id="1.10.287.130">
    <property type="match status" value="1"/>
</dbReference>
<accession>A0ABZ2LXW1</accession>
<sequence>MELSDRPPPLIEDMALGAVDGRVQFLGRPSASHHIVQFYERDEFLCTTLAHFLGAGLAAGECLIAVVTDEHREFLQRELQANGFDVARILQTGQLTLFDAHEALSEIIVGSLPDPARLEAFAERILTQTKSAEGQGPKLRIHGEVVDLLCKAGNTAAALQLEAFWHGLVEAHGFTLLCSYALASFDEVGDARSFERVCRTHSHVFPTESYSELLHAGARFRQIGILQQRALALAHEVERRNELETRLREALEREVAHSRMKDEFLAIVSHELRTPLNAILGWAAMMRIDPELDVKHAMETIERNARFQSRLIGDLLDVSRIITGKLKIERHPIDLAHVLQSALDVISPSAEAKAITIDVHIDREPCPFYGDADRLQQVFWNLLSNAIKFTPRDGRIDVRLRRVASSMEVRVADTGRGIAPEFLPHVFERFRQADPSITRSERGLGLGLALVGHLVEMHGGTIDVASEGLGHGATVTVTLPIPAVSAELAQPKDAPSTEASRPSIPDQSQARAAPTRVLEALRVLVCEDDEDARDLVAYVLESAGAEVLPTATAMEALAALEGFRPDVLVSDIGLPNLDGYAFMRQIRALPEDKGGRTPAIALTAYARGQDARKAILAGYQLHLAKPVEPGELIAMVANLAGRLTE</sequence>
<name>A0ABZ2LXW1_9BACT</name>
<dbReference type="Pfam" id="PF00512">
    <property type="entry name" value="HisKA"/>
    <property type="match status" value="1"/>
</dbReference>
<dbReference type="InterPro" id="IPR001789">
    <property type="entry name" value="Sig_transdc_resp-reg_receiver"/>
</dbReference>
<dbReference type="InterPro" id="IPR005467">
    <property type="entry name" value="His_kinase_dom"/>
</dbReference>
<protein>
    <recommendedName>
        <fullName evidence="2">histidine kinase</fullName>
        <ecNumber evidence="2">2.7.13.3</ecNumber>
    </recommendedName>
</protein>
<evidence type="ECO:0000313" key="8">
    <source>
        <dbReference type="EMBL" id="WXB15723.1"/>
    </source>
</evidence>
<evidence type="ECO:0000313" key="9">
    <source>
        <dbReference type="Proteomes" id="UP001370348"/>
    </source>
</evidence>
<feature type="compositionally biased region" description="Polar residues" evidence="5">
    <location>
        <begin position="497"/>
        <end position="510"/>
    </location>
</feature>
<evidence type="ECO:0000256" key="5">
    <source>
        <dbReference type="SAM" id="MobiDB-lite"/>
    </source>
</evidence>
<dbReference type="InterPro" id="IPR004358">
    <property type="entry name" value="Sig_transdc_His_kin-like_C"/>
</dbReference>
<dbReference type="CDD" id="cd17580">
    <property type="entry name" value="REC_2_DhkD-like"/>
    <property type="match status" value="1"/>
</dbReference>
<dbReference type="Gene3D" id="3.40.50.2300">
    <property type="match status" value="1"/>
</dbReference>
<dbReference type="InterPro" id="IPR003594">
    <property type="entry name" value="HATPase_dom"/>
</dbReference>
<gene>
    <name evidence="8" type="ORF">LZC94_00325</name>
</gene>
<feature type="domain" description="Histidine kinase" evidence="6">
    <location>
        <begin position="267"/>
        <end position="483"/>
    </location>
</feature>
<dbReference type="PANTHER" id="PTHR43547:SF2">
    <property type="entry name" value="HYBRID SIGNAL TRANSDUCTION HISTIDINE KINASE C"/>
    <property type="match status" value="1"/>
</dbReference>
<dbReference type="InterPro" id="IPR036097">
    <property type="entry name" value="HisK_dim/P_sf"/>
</dbReference>
<dbReference type="PRINTS" id="PR00344">
    <property type="entry name" value="BCTRLSENSOR"/>
</dbReference>
<dbReference type="InterPro" id="IPR011006">
    <property type="entry name" value="CheY-like_superfamily"/>
</dbReference>
<dbReference type="Pfam" id="PF00072">
    <property type="entry name" value="Response_reg"/>
    <property type="match status" value="1"/>
</dbReference>
<dbReference type="InterPro" id="IPR003661">
    <property type="entry name" value="HisK_dim/P_dom"/>
</dbReference>
<reference evidence="8 9" key="1">
    <citation type="submission" date="2021-12" db="EMBL/GenBank/DDBJ databases">
        <title>Discovery of the Pendulisporaceae a myxobacterial family with distinct sporulation behavior and unique specialized metabolism.</title>
        <authorList>
            <person name="Garcia R."/>
            <person name="Popoff A."/>
            <person name="Bader C.D."/>
            <person name="Loehr J."/>
            <person name="Walesch S."/>
            <person name="Walt C."/>
            <person name="Boldt J."/>
            <person name="Bunk B."/>
            <person name="Haeckl F.J.F.P.J."/>
            <person name="Gunesch A.P."/>
            <person name="Birkelbach J."/>
            <person name="Nuebel U."/>
            <person name="Pietschmann T."/>
            <person name="Bach T."/>
            <person name="Mueller R."/>
        </authorList>
    </citation>
    <scope>NUCLEOTIDE SEQUENCE [LARGE SCALE GENOMIC DNA]</scope>
    <source>
        <strain evidence="8 9">MSr11954</strain>
    </source>
</reference>
<dbReference type="Proteomes" id="UP001370348">
    <property type="component" value="Chromosome"/>
</dbReference>
<evidence type="ECO:0000256" key="2">
    <source>
        <dbReference type="ARBA" id="ARBA00012438"/>
    </source>
</evidence>